<dbReference type="EMBL" id="CP022415">
    <property type="protein sequence ID" value="ASM71806.1"/>
    <property type="molecule type" value="Genomic_DNA"/>
</dbReference>
<dbReference type="PANTHER" id="PTHR30558">
    <property type="entry name" value="EXBD MEMBRANE COMPONENT OF PMF-DRIVEN MACROMOLECULE IMPORT SYSTEM"/>
    <property type="match status" value="1"/>
</dbReference>
<protein>
    <submittedName>
        <fullName evidence="9">Biopolymer transport protein ExbD/TolR</fullName>
    </submittedName>
</protein>
<keyword evidence="4 7" id="KW-0812">Transmembrane</keyword>
<evidence type="ECO:0000256" key="2">
    <source>
        <dbReference type="ARBA" id="ARBA00005811"/>
    </source>
</evidence>
<dbReference type="GO" id="GO:0015031">
    <property type="term" value="P:protein transport"/>
    <property type="evidence" value="ECO:0007669"/>
    <property type="project" value="UniProtKB-KW"/>
</dbReference>
<evidence type="ECO:0000256" key="6">
    <source>
        <dbReference type="ARBA" id="ARBA00023136"/>
    </source>
</evidence>
<feature type="transmembrane region" description="Helical" evidence="8">
    <location>
        <begin position="16"/>
        <end position="34"/>
    </location>
</feature>
<evidence type="ECO:0000256" key="4">
    <source>
        <dbReference type="ARBA" id="ARBA00022692"/>
    </source>
</evidence>
<keyword evidence="10" id="KW-1185">Reference proteome</keyword>
<dbReference type="RefSeq" id="WP_089419802.1">
    <property type="nucleotide sequence ID" value="NZ_CP022415.1"/>
</dbReference>
<evidence type="ECO:0000256" key="7">
    <source>
        <dbReference type="RuleBase" id="RU003879"/>
    </source>
</evidence>
<dbReference type="InterPro" id="IPR003400">
    <property type="entry name" value="ExbD"/>
</dbReference>
<dbReference type="GO" id="GO:0005886">
    <property type="term" value="C:plasma membrane"/>
    <property type="evidence" value="ECO:0007669"/>
    <property type="project" value="UniProtKB-SubCell"/>
</dbReference>
<dbReference type="GO" id="GO:0022857">
    <property type="term" value="F:transmembrane transporter activity"/>
    <property type="evidence" value="ECO:0007669"/>
    <property type="project" value="InterPro"/>
</dbReference>
<comment type="similarity">
    <text evidence="2 7">Belongs to the ExbD/TolR family.</text>
</comment>
<organism evidence="9 10">
    <name type="scientific">Pseudosulfitobacter pseudonitzschiae</name>
    <dbReference type="NCBI Taxonomy" id="1402135"/>
    <lineage>
        <taxon>Bacteria</taxon>
        <taxon>Pseudomonadati</taxon>
        <taxon>Pseudomonadota</taxon>
        <taxon>Alphaproteobacteria</taxon>
        <taxon>Rhodobacterales</taxon>
        <taxon>Roseobacteraceae</taxon>
        <taxon>Pseudosulfitobacter</taxon>
    </lineage>
</organism>
<dbReference type="AlphaFoldDB" id="A0A221JYK0"/>
<dbReference type="Proteomes" id="UP000199754">
    <property type="component" value="Chromosome"/>
</dbReference>
<proteinExistence type="inferred from homology"/>
<sequence>MDFSPATPPRHTAENIVPMINVVFLLLIFFLMSAQIAPPDPIEVTVPDSTADAAPMDPNALYVGADGTLAYSGVTGDAALAALSGHDGVLSLRADATLPAAKLTALLPRLAAAGVAGVELITGAN</sequence>
<accession>A0A221JYK0</accession>
<evidence type="ECO:0000256" key="3">
    <source>
        <dbReference type="ARBA" id="ARBA00022475"/>
    </source>
</evidence>
<evidence type="ECO:0000256" key="8">
    <source>
        <dbReference type="SAM" id="Phobius"/>
    </source>
</evidence>
<keyword evidence="7" id="KW-0813">Transport</keyword>
<reference evidence="9 10" key="1">
    <citation type="submission" date="2017-07" db="EMBL/GenBank/DDBJ databases">
        <title>Genome Sequence of Sulfitobacter pseudonitzschiae Strain SMR1 Isolated from a culture of the Diatom Skeletonema marinoi.</title>
        <authorList>
            <person name="Topel M."/>
            <person name="Pinder M.I.M."/>
            <person name="Johansson O.N."/>
            <person name="Kourtchenko O."/>
            <person name="Godhe A."/>
            <person name="Clarke A.K."/>
        </authorList>
    </citation>
    <scope>NUCLEOTIDE SEQUENCE [LARGE SCALE GENOMIC DNA]</scope>
    <source>
        <strain evidence="9 10">SMR1</strain>
    </source>
</reference>
<dbReference type="OrthoDB" id="8479787at2"/>
<gene>
    <name evidence="9" type="ORF">SULPSESMR1_00978</name>
</gene>
<keyword evidence="5 8" id="KW-1133">Transmembrane helix</keyword>
<evidence type="ECO:0000313" key="9">
    <source>
        <dbReference type="EMBL" id="ASM71806.1"/>
    </source>
</evidence>
<comment type="subcellular location">
    <subcellularLocation>
        <location evidence="1">Cell membrane</location>
        <topology evidence="1">Single-pass membrane protein</topology>
    </subcellularLocation>
    <subcellularLocation>
        <location evidence="7">Cell membrane</location>
        <topology evidence="7">Single-pass type II membrane protein</topology>
    </subcellularLocation>
</comment>
<name>A0A221JYK0_9RHOB</name>
<dbReference type="Pfam" id="PF02472">
    <property type="entry name" value="ExbD"/>
    <property type="match status" value="1"/>
</dbReference>
<dbReference type="KEGG" id="spse:SULPSESMR1_00978"/>
<keyword evidence="6 8" id="KW-0472">Membrane</keyword>
<evidence type="ECO:0000313" key="10">
    <source>
        <dbReference type="Proteomes" id="UP000199754"/>
    </source>
</evidence>
<evidence type="ECO:0000256" key="5">
    <source>
        <dbReference type="ARBA" id="ARBA00022989"/>
    </source>
</evidence>
<dbReference type="STRING" id="1402135.SAMN05444149_105211"/>
<keyword evidence="3" id="KW-1003">Cell membrane</keyword>
<evidence type="ECO:0000256" key="1">
    <source>
        <dbReference type="ARBA" id="ARBA00004162"/>
    </source>
</evidence>
<keyword evidence="7" id="KW-0653">Protein transport</keyword>